<feature type="non-terminal residue" evidence="1">
    <location>
        <position position="35"/>
    </location>
</feature>
<protein>
    <submittedName>
        <fullName evidence="1">RCG43336</fullName>
    </submittedName>
</protein>
<dbReference type="EMBL" id="CH473970">
    <property type="protein sequence ID" value="EDM09190.1"/>
    <property type="molecule type" value="Genomic_DNA"/>
</dbReference>
<reference evidence="1 2" key="1">
    <citation type="submission" date="2005-09" db="EMBL/GenBank/DDBJ databases">
        <authorList>
            <person name="Mural R.J."/>
            <person name="Li P.W."/>
            <person name="Adams M.D."/>
            <person name="Amanatides P.G."/>
            <person name="Baden-Tillson H."/>
            <person name="Barnstead M."/>
            <person name="Chin S.H."/>
            <person name="Dew I."/>
            <person name="Evans C.A."/>
            <person name="Ferriera S."/>
            <person name="Flanigan M."/>
            <person name="Fosler C."/>
            <person name="Glodek A."/>
            <person name="Gu Z."/>
            <person name="Holt R.A."/>
            <person name="Jennings D."/>
            <person name="Kraft C.L."/>
            <person name="Lu F."/>
            <person name="Nguyen T."/>
            <person name="Nusskern D.R."/>
            <person name="Pfannkoch C.M."/>
            <person name="Sitter C."/>
            <person name="Sutton G.G."/>
            <person name="Venter J.C."/>
            <person name="Wang Z."/>
            <person name="Woodage T."/>
            <person name="Zheng X.H."/>
            <person name="Zhong F."/>
        </authorList>
    </citation>
    <scope>NUCLEOTIDE SEQUENCE [LARGE SCALE GENOMIC DNA]</scope>
    <source>
        <strain>BN</strain>
        <strain evidence="2">Sprague-Dawley</strain>
    </source>
</reference>
<dbReference type="AlphaFoldDB" id="A6IVN2"/>
<gene>
    <name evidence="1" type="ORF">rCG_43336</name>
</gene>
<proteinExistence type="predicted"/>
<accession>A6IVN2</accession>
<evidence type="ECO:0000313" key="1">
    <source>
        <dbReference type="EMBL" id="EDM09190.1"/>
    </source>
</evidence>
<organism evidence="1 2">
    <name type="scientific">Rattus norvegicus</name>
    <name type="common">Rat</name>
    <dbReference type="NCBI Taxonomy" id="10116"/>
    <lineage>
        <taxon>Eukaryota</taxon>
        <taxon>Metazoa</taxon>
        <taxon>Chordata</taxon>
        <taxon>Craniata</taxon>
        <taxon>Vertebrata</taxon>
        <taxon>Euteleostomi</taxon>
        <taxon>Mammalia</taxon>
        <taxon>Eutheria</taxon>
        <taxon>Euarchontoglires</taxon>
        <taxon>Glires</taxon>
        <taxon>Rodentia</taxon>
        <taxon>Myomorpha</taxon>
        <taxon>Muroidea</taxon>
        <taxon>Muridae</taxon>
        <taxon>Murinae</taxon>
        <taxon>Rattus</taxon>
    </lineage>
</organism>
<evidence type="ECO:0000313" key="2">
    <source>
        <dbReference type="Proteomes" id="UP000234681"/>
    </source>
</evidence>
<sequence length="35" mass="3702">MTGINGKLKCRPSCMLSASLYQPCQVCAGGFLRAP</sequence>
<name>A6IVN2_RAT</name>
<dbReference type="Proteomes" id="UP000234681">
    <property type="component" value="Chromosome 16"/>
</dbReference>